<dbReference type="GO" id="GO:0030388">
    <property type="term" value="P:fructose 1,6-bisphosphate metabolic process"/>
    <property type="evidence" value="ECO:0007669"/>
    <property type="project" value="TreeGrafter"/>
</dbReference>
<dbReference type="InterPro" id="IPR041914">
    <property type="entry name" value="PFK_vert-type"/>
</dbReference>
<dbReference type="PANTHER" id="PTHR13697:SF56">
    <property type="entry name" value="ATP-DEPENDENT 6-PHOSPHOFRUCTOKINASE"/>
    <property type="match status" value="1"/>
</dbReference>
<feature type="binding site" evidence="13">
    <location>
        <position position="603"/>
    </location>
    <ligand>
        <name>beta-D-fructose 2,6-bisphosphate</name>
        <dbReference type="ChEBI" id="CHEBI:58579"/>
        <note>allosteric activator; ligand shared between dimeric partners</note>
    </ligand>
</feature>
<comment type="catalytic activity">
    <reaction evidence="12 13 14">
        <text>beta-D-fructose 6-phosphate + ATP = beta-D-fructose 1,6-bisphosphate + ADP + H(+)</text>
        <dbReference type="Rhea" id="RHEA:16109"/>
        <dbReference type="ChEBI" id="CHEBI:15378"/>
        <dbReference type="ChEBI" id="CHEBI:30616"/>
        <dbReference type="ChEBI" id="CHEBI:32966"/>
        <dbReference type="ChEBI" id="CHEBI:57634"/>
        <dbReference type="ChEBI" id="CHEBI:456216"/>
        <dbReference type="EC" id="2.7.1.11"/>
    </reaction>
</comment>
<dbReference type="GO" id="GO:0003872">
    <property type="term" value="F:6-phosphofructokinase activity"/>
    <property type="evidence" value="ECO:0007669"/>
    <property type="project" value="UniProtKB-UniRule"/>
</dbReference>
<feature type="binding site" description="in other chain" evidence="13">
    <location>
        <position position="508"/>
    </location>
    <ligand>
        <name>beta-D-fructose 2,6-bisphosphate</name>
        <dbReference type="ChEBI" id="CHEBI:58579"/>
        <note>allosteric activator; ligand shared between dimeric partners</note>
    </ligand>
</feature>
<dbReference type="InterPro" id="IPR022953">
    <property type="entry name" value="ATP_PFK"/>
</dbReference>
<dbReference type="NCBIfam" id="TIGR02478">
    <property type="entry name" value="6PF1K_euk"/>
    <property type="match status" value="1"/>
</dbReference>
<dbReference type="GO" id="GO:0006002">
    <property type="term" value="P:fructose 6-phosphate metabolic process"/>
    <property type="evidence" value="ECO:0007669"/>
    <property type="project" value="InterPro"/>
</dbReference>
<dbReference type="Gene3D" id="3.40.50.460">
    <property type="entry name" value="Phosphofructokinase domain"/>
    <property type="match status" value="2"/>
</dbReference>
<keyword evidence="10 13" id="KW-0460">Magnesium</keyword>
<keyword evidence="15" id="KW-0472">Membrane</keyword>
<keyword evidence="7 13" id="KW-0547">Nucleotide-binding</keyword>
<evidence type="ECO:0000256" key="13">
    <source>
        <dbReference type="HAMAP-Rule" id="MF_03184"/>
    </source>
</evidence>
<dbReference type="GO" id="GO:0061621">
    <property type="term" value="P:canonical glycolysis"/>
    <property type="evidence" value="ECO:0007669"/>
    <property type="project" value="TreeGrafter"/>
</dbReference>
<evidence type="ECO:0000256" key="2">
    <source>
        <dbReference type="ARBA" id="ARBA00004679"/>
    </source>
</evidence>
<dbReference type="HAMAP" id="MF_03184">
    <property type="entry name" value="Phosphofructokinase_I_E"/>
    <property type="match status" value="1"/>
</dbReference>
<evidence type="ECO:0000256" key="10">
    <source>
        <dbReference type="ARBA" id="ARBA00022842"/>
    </source>
</evidence>
<evidence type="ECO:0000256" key="8">
    <source>
        <dbReference type="ARBA" id="ARBA00022777"/>
    </source>
</evidence>
<dbReference type="GO" id="GO:0005524">
    <property type="term" value="F:ATP binding"/>
    <property type="evidence" value="ECO:0007669"/>
    <property type="project" value="UniProtKB-KW"/>
</dbReference>
<dbReference type="PANTHER" id="PTHR13697">
    <property type="entry name" value="PHOSPHOFRUCTOKINASE"/>
    <property type="match status" value="1"/>
</dbReference>
<comment type="caution">
    <text evidence="13">Lacks conserved residue(s) required for the propagation of feature annotation.</text>
</comment>
<dbReference type="Pfam" id="PF00365">
    <property type="entry name" value="PFK"/>
    <property type="match status" value="2"/>
</dbReference>
<comment type="pathway">
    <text evidence="2 13 14">Carbohydrate degradation; glycolysis; D-glyceraldehyde 3-phosphate and glycerone phosphate from D-glucose: step 3/4.</text>
</comment>
<keyword evidence="15" id="KW-1133">Transmembrane helix</keyword>
<proteinExistence type="inferred from homology"/>
<dbReference type="InterPro" id="IPR035966">
    <property type="entry name" value="PKF_sf"/>
</dbReference>
<feature type="region of interest" description="N-terminal catalytic PFK domain 1" evidence="13">
    <location>
        <begin position="1"/>
        <end position="428"/>
    </location>
</feature>
<dbReference type="InterPro" id="IPR000023">
    <property type="entry name" value="Phosphofructokinase_dom"/>
</dbReference>
<feature type="binding site" evidence="13">
    <location>
        <position position="82"/>
    </location>
    <ligand>
        <name>ATP</name>
        <dbReference type="ChEBI" id="CHEBI:30616"/>
    </ligand>
</feature>
<keyword evidence="6 13" id="KW-0479">Metal-binding</keyword>
<feature type="binding site" description="in other chain" evidence="13">
    <location>
        <begin position="221"/>
        <end position="223"/>
    </location>
    <ligand>
        <name>substrate</name>
        <note>ligand shared between dimeric partners</note>
    </ligand>
</feature>
<evidence type="ECO:0000256" key="1">
    <source>
        <dbReference type="ARBA" id="ARBA00001946"/>
    </source>
</evidence>
<evidence type="ECO:0000256" key="14">
    <source>
        <dbReference type="PIRNR" id="PIRNR000533"/>
    </source>
</evidence>
<feature type="binding site" evidence="13">
    <location>
        <begin position="175"/>
        <end position="178"/>
    </location>
    <ligand>
        <name>ATP</name>
        <dbReference type="ChEBI" id="CHEBI:30616"/>
    </ligand>
</feature>
<gene>
    <name evidence="17" type="primary">pfkmb</name>
</gene>
<keyword evidence="18" id="KW-1185">Reference proteome</keyword>
<comment type="subcellular location">
    <subcellularLocation>
        <location evidence="13">Cytoplasm</location>
    </subcellularLocation>
</comment>
<dbReference type="FunFam" id="3.40.50.450:FF:000043">
    <property type="entry name" value="ATP-dependent 6-phosphofructokinase, platelet type"/>
    <property type="match status" value="1"/>
</dbReference>
<dbReference type="CDD" id="cd00764">
    <property type="entry name" value="Eukaryotic_PFK"/>
    <property type="match status" value="1"/>
</dbReference>
<evidence type="ECO:0000256" key="11">
    <source>
        <dbReference type="ARBA" id="ARBA00023152"/>
    </source>
</evidence>
<evidence type="ECO:0000313" key="17">
    <source>
        <dbReference type="Ensembl" id="ENSSORP00005057631.1"/>
    </source>
</evidence>
<dbReference type="GO" id="GO:0016020">
    <property type="term" value="C:membrane"/>
    <property type="evidence" value="ECO:0007669"/>
    <property type="project" value="TreeGrafter"/>
</dbReference>
<feature type="binding site" evidence="13">
    <location>
        <begin position="145"/>
        <end position="146"/>
    </location>
    <ligand>
        <name>ATP</name>
        <dbReference type="ChEBI" id="CHEBI:30616"/>
    </ligand>
</feature>
<dbReference type="PRINTS" id="PR00476">
    <property type="entry name" value="PHFRCTKINASE"/>
</dbReference>
<dbReference type="Gene3D" id="3.40.50.450">
    <property type="match status" value="2"/>
</dbReference>
<keyword evidence="5 13" id="KW-0808">Transferase</keyword>
<keyword evidence="3 13" id="KW-0963">Cytoplasm</keyword>
<feature type="binding site" description="in other chain" evidence="13">
    <location>
        <position position="666"/>
    </location>
    <ligand>
        <name>beta-D-fructose 2,6-bisphosphate</name>
        <dbReference type="ChEBI" id="CHEBI:58579"/>
        <note>allosteric activator; ligand shared between dimeric partners</note>
    </ligand>
</feature>
<comment type="cofactor">
    <cofactor evidence="1 13">
        <name>Mg(2+)</name>
        <dbReference type="ChEBI" id="CHEBI:18420"/>
    </cofactor>
</comment>
<dbReference type="EC" id="2.7.1.11" evidence="13"/>
<evidence type="ECO:0000256" key="15">
    <source>
        <dbReference type="SAM" id="Phobius"/>
    </source>
</evidence>
<feature type="binding site" description="in other chain" evidence="13">
    <location>
        <begin position="610"/>
        <end position="612"/>
    </location>
    <ligand>
        <name>beta-D-fructose 2,6-bisphosphate</name>
        <dbReference type="ChEBI" id="CHEBI:58579"/>
        <note>allosteric activator; ligand shared between dimeric partners</note>
    </ligand>
</feature>
<evidence type="ECO:0000256" key="7">
    <source>
        <dbReference type="ARBA" id="ARBA00022741"/>
    </source>
</evidence>
<organism evidence="17 18">
    <name type="scientific">Sphaeramia orbicularis</name>
    <name type="common">orbiculate cardinalfish</name>
    <dbReference type="NCBI Taxonomy" id="375764"/>
    <lineage>
        <taxon>Eukaryota</taxon>
        <taxon>Metazoa</taxon>
        <taxon>Chordata</taxon>
        <taxon>Craniata</taxon>
        <taxon>Vertebrata</taxon>
        <taxon>Euteleostomi</taxon>
        <taxon>Actinopterygii</taxon>
        <taxon>Neopterygii</taxon>
        <taxon>Teleostei</taxon>
        <taxon>Neoteleostei</taxon>
        <taxon>Acanthomorphata</taxon>
        <taxon>Gobiaria</taxon>
        <taxon>Kurtiformes</taxon>
        <taxon>Apogonoidei</taxon>
        <taxon>Apogonidae</taxon>
        <taxon>Apogoninae</taxon>
        <taxon>Sphaeramia</taxon>
    </lineage>
</organism>
<dbReference type="GO" id="GO:0048029">
    <property type="term" value="F:monosaccharide binding"/>
    <property type="evidence" value="ECO:0007669"/>
    <property type="project" value="TreeGrafter"/>
</dbReference>
<evidence type="ECO:0000256" key="4">
    <source>
        <dbReference type="ARBA" id="ARBA00022533"/>
    </source>
</evidence>
<dbReference type="Ensembl" id="ENSSORT00005058950.1">
    <property type="protein sequence ID" value="ENSSORP00005057631.1"/>
    <property type="gene ID" value="ENSSORG00005023519.1"/>
</dbReference>
<reference evidence="17" key="3">
    <citation type="submission" date="2025-09" db="UniProtKB">
        <authorList>
            <consortium name="Ensembl"/>
        </authorList>
    </citation>
    <scope>IDENTIFICATION</scope>
</reference>
<evidence type="ECO:0000259" key="16">
    <source>
        <dbReference type="Pfam" id="PF00365"/>
    </source>
</evidence>
<feature type="binding site" description="in other chain" evidence="13">
    <location>
        <begin position="565"/>
        <end position="569"/>
    </location>
    <ligand>
        <name>beta-D-fructose 2,6-bisphosphate</name>
        <dbReference type="ChEBI" id="CHEBI:58579"/>
        <note>allosteric activator; ligand shared between dimeric partners</note>
    </ligand>
</feature>
<dbReference type="InterPro" id="IPR015912">
    <property type="entry name" value="Phosphofructokinase_CS"/>
</dbReference>
<comment type="similarity">
    <text evidence="14">Belongs to the phosphofructokinase type A (PFKA) family. ATP-dependent PFK group I subfamily. Eukaryotic two domain clade "E" sub-subfamily.</text>
</comment>
<dbReference type="GO" id="GO:0042802">
    <property type="term" value="F:identical protein binding"/>
    <property type="evidence" value="ECO:0007669"/>
    <property type="project" value="TreeGrafter"/>
</dbReference>
<dbReference type="GO" id="GO:0070095">
    <property type="term" value="F:fructose-6-phosphate binding"/>
    <property type="evidence" value="ECO:0007669"/>
    <property type="project" value="TreeGrafter"/>
</dbReference>
<dbReference type="FunFam" id="3.40.50.460:FF:000003">
    <property type="entry name" value="ATP-dependent 6-phosphofructokinase"/>
    <property type="match status" value="1"/>
</dbReference>
<evidence type="ECO:0000256" key="6">
    <source>
        <dbReference type="ARBA" id="ARBA00022723"/>
    </source>
</evidence>
<reference evidence="17" key="2">
    <citation type="submission" date="2025-08" db="UniProtKB">
        <authorList>
            <consortium name="Ensembl"/>
        </authorList>
    </citation>
    <scope>IDENTIFICATION</scope>
</reference>
<feature type="binding site" evidence="13">
    <location>
        <position position="176"/>
    </location>
    <ligand>
        <name>Mg(2+)</name>
        <dbReference type="ChEBI" id="CHEBI:18420"/>
        <note>catalytic</note>
    </ligand>
</feature>
<dbReference type="UniPathway" id="UPA00109">
    <property type="reaction ID" value="UER00182"/>
</dbReference>
<dbReference type="FunFam" id="3.40.50.460:FF:000001">
    <property type="entry name" value="ATP-dependent 6-phosphofructokinase"/>
    <property type="match status" value="1"/>
</dbReference>
<dbReference type="PIRSF" id="PIRSF000533">
    <property type="entry name" value="ATP_PFK_euk"/>
    <property type="match status" value="1"/>
</dbReference>
<feature type="binding site" description="in other chain" evidence="13">
    <location>
        <position position="772"/>
    </location>
    <ligand>
        <name>beta-D-fructose 2,6-bisphosphate</name>
        <dbReference type="ChEBI" id="CHEBI:58579"/>
        <note>allosteric activator; ligand shared between dimeric partners</note>
    </ligand>
</feature>
<feature type="binding site" description="in other chain" evidence="13">
    <location>
        <begin position="698"/>
        <end position="701"/>
    </location>
    <ligand>
        <name>beta-D-fructose 2,6-bisphosphate</name>
        <dbReference type="ChEBI" id="CHEBI:58579"/>
        <note>allosteric activator; ligand shared between dimeric partners</note>
    </ligand>
</feature>
<dbReference type="GO" id="GO:0016208">
    <property type="term" value="F:AMP binding"/>
    <property type="evidence" value="ECO:0007669"/>
    <property type="project" value="TreeGrafter"/>
</dbReference>
<name>A0A673CPR6_9TELE</name>
<protein>
    <recommendedName>
        <fullName evidence="13">ATP-dependent 6-phosphofructokinase</fullName>
        <shortName evidence="13">ATP-PFK</shortName>
        <shortName evidence="13">Phosphofructokinase</shortName>
        <ecNumber evidence="13">2.7.1.11</ecNumber>
    </recommendedName>
    <alternativeName>
        <fullName evidence="13">Phosphohexokinase</fullName>
    </alternativeName>
</protein>
<dbReference type="GO" id="GO:0005945">
    <property type="term" value="C:6-phosphofructokinase complex"/>
    <property type="evidence" value="ECO:0007669"/>
    <property type="project" value="TreeGrafter"/>
</dbReference>
<feature type="binding site" evidence="13">
    <location>
        <position position="258"/>
    </location>
    <ligand>
        <name>substrate</name>
        <note>ligand shared between dimeric partners</note>
    </ligand>
</feature>
<keyword evidence="8 13" id="KW-0418">Kinase</keyword>
<dbReference type="PROSITE" id="PS00433">
    <property type="entry name" value="PHOSPHOFRUCTOKINASE"/>
    <property type="match status" value="2"/>
</dbReference>
<keyword evidence="15" id="KW-0812">Transmembrane</keyword>
<comment type="subunit">
    <text evidence="13">Homo- and heterotetramers.</text>
</comment>
<feature type="binding site" description="in other chain" evidence="13">
    <location>
        <begin position="355"/>
        <end position="358"/>
    </location>
    <ligand>
        <name>substrate</name>
        <note>ligand shared between dimeric partners</note>
    </ligand>
</feature>
<dbReference type="AlphaFoldDB" id="A0A673CPR6"/>
<evidence type="ECO:0000256" key="12">
    <source>
        <dbReference type="ARBA" id="ARBA00048070"/>
    </source>
</evidence>
<evidence type="ECO:0000256" key="9">
    <source>
        <dbReference type="ARBA" id="ARBA00022840"/>
    </source>
</evidence>
<feature type="binding site" evidence="13">
    <location>
        <position position="692"/>
    </location>
    <ligand>
        <name>beta-D-fructose 2,6-bisphosphate</name>
        <dbReference type="ChEBI" id="CHEBI:58579"/>
        <note>allosteric activator; ligand shared between dimeric partners</note>
    </ligand>
</feature>
<sequence>MCNLTISQKFNDFINLLKFALAITHLLNIYLLLFIEWKGFLHPTLLPSSSAGFRSRTMAQQASIDPTKMGVGRAIAVLTSGGDAQGMNAAVRATVRVGLYTGAKVFFVHEGYQGLVDGGDNIRPATWESVSMMLQLGGTVIGSARCQDFRTKEGRTKAALNLVKLGITNLCVIGGDGSLTGANQFRTEWSELLASLIKAGKITAEEAKKSSHLNIVGMVGSIDNDFCGTDMTIGTDSALHRIIEIVDAITTTAQSHQRTFILEVMGRHCGYLALVTALACGADWVFIPEMPPDDGWEEHLCRRLTDQRGRGSRLNIIIVAEGAIDRSGKAITCEQIKQLVSTKLGFDTRSTILGHVQRGGTPSAFDRILASRMGVESVMALLEATPDTPACVVSLSGNMAVRLPLMECVQSTALSFENNWNTYKMLAHVHPPDVKSNINIAILNVGAPCAGMNAAVRSAVRIGLLQGHQMLAVHDGFDGLAHGMIEPIGWSGVAGWTGKGGSILGTKRSLPHDFMEEISLNISKFNIHALIIIGGFEAFAGGLELVQAREKYEEMCIPLVVIPATVSNNIPGSDFSIGADTALNTITMTCDRIKQSAAGTKRRVFIVETMGGYCGYLATMSGLASGADAAYIYEEPFNIHDLEVNVEHLLEKMKTTVKRGLILRNEKCNANYTTDFIFNLYSEEGKGVFDCRKNVLGHMQQGGTPSPFDRNFGTKMGIKSVLWLTDKLKECYRHGRIFANSPDSACVLGMRKRGLVFQPLAELKEDTDFEHRIPKTEWWLKLRPILKILAKYKIDLDTSEMATMEHIVKRRGLVP</sequence>
<dbReference type="GO" id="GO:0046872">
    <property type="term" value="F:metal ion binding"/>
    <property type="evidence" value="ECO:0007669"/>
    <property type="project" value="UniProtKB-KW"/>
</dbReference>
<feature type="binding site" evidence="13">
    <location>
        <position position="349"/>
    </location>
    <ligand>
        <name>substrate</name>
        <note>ligand shared between dimeric partners</note>
    </ligand>
</feature>
<feature type="binding site" description="in other chain" evidence="13">
    <location>
        <position position="321"/>
    </location>
    <ligand>
        <name>substrate</name>
        <note>ligand shared between dimeric partners</note>
    </ligand>
</feature>
<dbReference type="SUPFAM" id="SSF53784">
    <property type="entry name" value="Phosphofructokinase"/>
    <property type="match status" value="2"/>
</dbReference>
<comment type="activity regulation">
    <text evidence="13">Allosterically activated by ADP, AMP, or fructose 2,6-bisphosphate, and allosterically inhibited by ATP or citrate.</text>
</comment>
<feature type="binding site" description="in other chain" evidence="13">
    <location>
        <begin position="265"/>
        <end position="267"/>
    </location>
    <ligand>
        <name>substrate</name>
        <note>ligand shared between dimeric partners</note>
    </ligand>
</feature>
<reference evidence="17" key="1">
    <citation type="submission" date="2019-06" db="EMBL/GenBank/DDBJ databases">
        <authorList>
            <consortium name="Wellcome Sanger Institute Data Sharing"/>
        </authorList>
    </citation>
    <scope>NUCLEOTIDE SEQUENCE [LARGE SCALE GENOMIC DNA]</scope>
</reference>
<feature type="region of interest" description="C-terminal regulatory PFK domain 2" evidence="13">
    <location>
        <begin position="439"/>
        <end position="815"/>
    </location>
</feature>
<keyword evidence="4 13" id="KW-0021">Allosteric enzyme</keyword>
<evidence type="ECO:0000256" key="3">
    <source>
        <dbReference type="ARBA" id="ARBA00022490"/>
    </source>
</evidence>
<dbReference type="Proteomes" id="UP000472271">
    <property type="component" value="Chromosome 5"/>
</dbReference>
<accession>A0A673CPR6</accession>
<keyword evidence="11 13" id="KW-0324">Glycolysis</keyword>
<feature type="domain" description="Phosphofructokinase" evidence="16">
    <location>
        <begin position="439"/>
        <end position="723"/>
    </location>
</feature>
<feature type="active site" description="Proton acceptor" evidence="13">
    <location>
        <position position="223"/>
    </location>
</feature>
<evidence type="ECO:0000313" key="18">
    <source>
        <dbReference type="Proteomes" id="UP000472271"/>
    </source>
</evidence>
<feature type="transmembrane region" description="Helical" evidence="15">
    <location>
        <begin position="16"/>
        <end position="35"/>
    </location>
</feature>
<keyword evidence="9 13" id="KW-0067">ATP-binding</keyword>
<comment type="similarity">
    <text evidence="13">Belongs to the phosphofructokinase type A (PFKA) family. ATP-dependent PFK group I subfamily. Eukaryotic two domain clade 'E' sub-subfamily.</text>
</comment>
<comment type="function">
    <text evidence="13">Catalyzes the phosphorylation of D-fructose 6-phosphate to fructose 1,6-bisphosphate by ATP, the first committing step of glycolysis.</text>
</comment>
<feature type="domain" description="Phosphofructokinase" evidence="16">
    <location>
        <begin position="75"/>
        <end position="380"/>
    </location>
</feature>
<dbReference type="InterPro" id="IPR009161">
    <property type="entry name" value="6-Pfructokinase_euk"/>
</dbReference>
<evidence type="ECO:0000256" key="5">
    <source>
        <dbReference type="ARBA" id="ARBA00022679"/>
    </source>
</evidence>